<organism evidence="1 2">
    <name type="scientific">Dactylosporangium vinaceum</name>
    <dbReference type="NCBI Taxonomy" id="53362"/>
    <lineage>
        <taxon>Bacteria</taxon>
        <taxon>Bacillati</taxon>
        <taxon>Actinomycetota</taxon>
        <taxon>Actinomycetes</taxon>
        <taxon>Micromonosporales</taxon>
        <taxon>Micromonosporaceae</taxon>
        <taxon>Dactylosporangium</taxon>
    </lineage>
</organism>
<accession>A0ABV5M2F9</accession>
<dbReference type="EMBL" id="JBHMCA010000019">
    <property type="protein sequence ID" value="MFB9443047.1"/>
    <property type="molecule type" value="Genomic_DNA"/>
</dbReference>
<proteinExistence type="predicted"/>
<dbReference type="RefSeq" id="WP_223099526.1">
    <property type="nucleotide sequence ID" value="NZ_CP061913.1"/>
</dbReference>
<keyword evidence="2" id="KW-1185">Reference proteome</keyword>
<evidence type="ECO:0000313" key="1">
    <source>
        <dbReference type="EMBL" id="MFB9443047.1"/>
    </source>
</evidence>
<evidence type="ECO:0000313" key="2">
    <source>
        <dbReference type="Proteomes" id="UP001589608"/>
    </source>
</evidence>
<reference evidence="1 2" key="1">
    <citation type="submission" date="2024-09" db="EMBL/GenBank/DDBJ databases">
        <authorList>
            <person name="Sun Q."/>
            <person name="Mori K."/>
        </authorList>
    </citation>
    <scope>NUCLEOTIDE SEQUENCE [LARGE SCALE GENOMIC DNA]</scope>
    <source>
        <strain evidence="1 2">JCM 3307</strain>
    </source>
</reference>
<sequence>MPGLEDFVRRQTEIIQRVGWAVMHILPTEDDADTVAPYSYTVGLTARIAPEFVITGLHPDTAQHLLNEIAGRVHHGAGTIAHNTRVADLIAGFDAVIIDGTPTDQIIPSAAIARYGADQVRLQQVVWPDPNGRLPWEPGYSLGLDSQPLIGTC</sequence>
<protein>
    <submittedName>
        <fullName evidence="1">DUF4262 domain-containing protein</fullName>
    </submittedName>
</protein>
<gene>
    <name evidence="1" type="ORF">ACFFTR_08125</name>
</gene>
<dbReference type="Pfam" id="PF14081">
    <property type="entry name" value="DUF4262"/>
    <property type="match status" value="1"/>
</dbReference>
<dbReference type="InterPro" id="IPR025358">
    <property type="entry name" value="DUF4262"/>
</dbReference>
<dbReference type="Proteomes" id="UP001589608">
    <property type="component" value="Unassembled WGS sequence"/>
</dbReference>
<name>A0ABV5M2F9_9ACTN</name>
<comment type="caution">
    <text evidence="1">The sequence shown here is derived from an EMBL/GenBank/DDBJ whole genome shotgun (WGS) entry which is preliminary data.</text>
</comment>